<dbReference type="Proteomes" id="UP000535406">
    <property type="component" value="Unassembled WGS sequence"/>
</dbReference>
<evidence type="ECO:0008006" key="4">
    <source>
        <dbReference type="Google" id="ProtNLM"/>
    </source>
</evidence>
<dbReference type="AlphaFoldDB" id="A0A7W7YU33"/>
<dbReference type="InterPro" id="IPR018691">
    <property type="entry name" value="DUF2188"/>
</dbReference>
<comment type="caution">
    <text evidence="2">The sequence shown here is derived from an EMBL/GenBank/DDBJ whole genome shotgun (WGS) entry which is preliminary data.</text>
</comment>
<proteinExistence type="predicted"/>
<evidence type="ECO:0000313" key="3">
    <source>
        <dbReference type="Proteomes" id="UP000535406"/>
    </source>
</evidence>
<reference evidence="2 3" key="1">
    <citation type="submission" date="2020-08" db="EMBL/GenBank/DDBJ databases">
        <title>Genomic Encyclopedia of Type Strains, Phase IV (KMG-IV): sequencing the most valuable type-strain genomes for metagenomic binning, comparative biology and taxonomic classification.</title>
        <authorList>
            <person name="Goeker M."/>
        </authorList>
    </citation>
    <scope>NUCLEOTIDE SEQUENCE [LARGE SCALE GENOMIC DNA]</scope>
    <source>
        <strain evidence="2 3">DSM 21319</strain>
    </source>
</reference>
<dbReference type="Pfam" id="PF09954">
    <property type="entry name" value="DUF2188"/>
    <property type="match status" value="1"/>
</dbReference>
<feature type="region of interest" description="Disordered" evidence="1">
    <location>
        <begin position="65"/>
        <end position="89"/>
    </location>
</feature>
<name>A0A7W7YU33_9HYPH</name>
<dbReference type="RefSeq" id="WP_184142553.1">
    <property type="nucleotide sequence ID" value="NZ_JACHIK010000004.1"/>
</dbReference>
<protein>
    <recommendedName>
        <fullName evidence="4">DUF2188 domain-containing protein</fullName>
    </recommendedName>
</protein>
<organism evidence="2 3">
    <name type="scientific">Shinella fusca</name>
    <dbReference type="NCBI Taxonomy" id="544480"/>
    <lineage>
        <taxon>Bacteria</taxon>
        <taxon>Pseudomonadati</taxon>
        <taxon>Pseudomonadota</taxon>
        <taxon>Alphaproteobacteria</taxon>
        <taxon>Hyphomicrobiales</taxon>
        <taxon>Rhizobiaceae</taxon>
        <taxon>Shinella</taxon>
    </lineage>
</organism>
<sequence length="89" mass="9984">MPITYHVVPHEDGWAYRLEDVFSETFPNHADALAAARIAAERHEQTDEDRFISYQAEDGKWHNEVAAGRDRPETEISDCAKTAGDDPAA</sequence>
<feature type="compositionally biased region" description="Basic and acidic residues" evidence="1">
    <location>
        <begin position="65"/>
        <end position="74"/>
    </location>
</feature>
<accession>A0A7W7YU33</accession>
<evidence type="ECO:0000313" key="2">
    <source>
        <dbReference type="EMBL" id="MBB5042147.1"/>
    </source>
</evidence>
<evidence type="ECO:0000256" key="1">
    <source>
        <dbReference type="SAM" id="MobiDB-lite"/>
    </source>
</evidence>
<keyword evidence="3" id="KW-1185">Reference proteome</keyword>
<gene>
    <name evidence="2" type="ORF">HNQ66_001543</name>
</gene>
<dbReference type="EMBL" id="JACHIK010000004">
    <property type="protein sequence ID" value="MBB5042147.1"/>
    <property type="molecule type" value="Genomic_DNA"/>
</dbReference>